<dbReference type="Proteomes" id="UP000039865">
    <property type="component" value="Unassembled WGS sequence"/>
</dbReference>
<evidence type="ECO:0000256" key="10">
    <source>
        <dbReference type="ARBA" id="ARBA00022806"/>
    </source>
</evidence>
<dbReference type="SUPFAM" id="SSF50249">
    <property type="entry name" value="Nucleic acid-binding proteins"/>
    <property type="match status" value="1"/>
</dbReference>
<dbReference type="EMBL" id="CCKQ01019523">
    <property type="protein sequence ID" value="CDW91542.1"/>
    <property type="molecule type" value="Genomic_DNA"/>
</dbReference>
<comment type="similarity">
    <text evidence="2">Belongs to the MCM family.</text>
</comment>
<dbReference type="PANTHER" id="PTHR11630:SF44">
    <property type="entry name" value="DNA REPLICATION LICENSING FACTOR MCM2"/>
    <property type="match status" value="1"/>
</dbReference>
<dbReference type="GO" id="GO:1902975">
    <property type="term" value="P:mitotic DNA replication initiation"/>
    <property type="evidence" value="ECO:0007669"/>
    <property type="project" value="TreeGrafter"/>
</dbReference>
<dbReference type="InterPro" id="IPR012340">
    <property type="entry name" value="NA-bd_OB-fold"/>
</dbReference>
<evidence type="ECO:0000256" key="13">
    <source>
        <dbReference type="ARBA" id="ARBA00023125"/>
    </source>
</evidence>
<dbReference type="InterPro" id="IPR018525">
    <property type="entry name" value="MCM_CS"/>
</dbReference>
<dbReference type="FunFam" id="3.40.50.300:FF:000138">
    <property type="entry name" value="DNA helicase"/>
    <property type="match status" value="1"/>
</dbReference>
<dbReference type="GO" id="GO:0016787">
    <property type="term" value="F:hydrolase activity"/>
    <property type="evidence" value="ECO:0007669"/>
    <property type="project" value="UniProtKB-KW"/>
</dbReference>
<dbReference type="EC" id="3.6.4.12" evidence="3"/>
<feature type="compositionally biased region" description="Acidic residues" evidence="16">
    <location>
        <begin position="76"/>
        <end position="90"/>
    </location>
</feature>
<accession>A0A078BEG2</accession>
<dbReference type="Pfam" id="PF12619">
    <property type="entry name" value="MCM2_N"/>
    <property type="match status" value="1"/>
</dbReference>
<dbReference type="Gene3D" id="2.20.28.10">
    <property type="match status" value="1"/>
</dbReference>
<dbReference type="InterPro" id="IPR001208">
    <property type="entry name" value="MCM_dom"/>
</dbReference>
<dbReference type="GO" id="GO:0042555">
    <property type="term" value="C:MCM complex"/>
    <property type="evidence" value="ECO:0007669"/>
    <property type="project" value="InterPro"/>
</dbReference>
<keyword evidence="7" id="KW-0547">Nucleotide-binding</keyword>
<keyword evidence="9" id="KW-0378">Hydrolase</keyword>
<evidence type="ECO:0000256" key="5">
    <source>
        <dbReference type="ARBA" id="ARBA00022705"/>
    </source>
</evidence>
<evidence type="ECO:0000259" key="17">
    <source>
        <dbReference type="PROSITE" id="PS50051"/>
    </source>
</evidence>
<keyword evidence="19" id="KW-1185">Reference proteome</keyword>
<dbReference type="InterPro" id="IPR059098">
    <property type="entry name" value="WHD_MCM2"/>
</dbReference>
<dbReference type="PRINTS" id="PR01657">
    <property type="entry name" value="MCMFAMILY"/>
</dbReference>
<evidence type="ECO:0000256" key="1">
    <source>
        <dbReference type="ARBA" id="ARBA00004123"/>
    </source>
</evidence>
<evidence type="ECO:0000256" key="9">
    <source>
        <dbReference type="ARBA" id="ARBA00022801"/>
    </source>
</evidence>
<evidence type="ECO:0000313" key="18">
    <source>
        <dbReference type="EMBL" id="CDW91542.1"/>
    </source>
</evidence>
<evidence type="ECO:0000256" key="2">
    <source>
        <dbReference type="ARBA" id="ARBA00008010"/>
    </source>
</evidence>
<dbReference type="InterPro" id="IPR027417">
    <property type="entry name" value="P-loop_NTPase"/>
</dbReference>
<evidence type="ECO:0000313" key="19">
    <source>
        <dbReference type="Proteomes" id="UP000039865"/>
    </source>
</evidence>
<dbReference type="PANTHER" id="PTHR11630">
    <property type="entry name" value="DNA REPLICATION LICENSING FACTOR MCM FAMILY MEMBER"/>
    <property type="match status" value="1"/>
</dbReference>
<dbReference type="AlphaFoldDB" id="A0A078BEG2"/>
<evidence type="ECO:0000256" key="11">
    <source>
        <dbReference type="ARBA" id="ARBA00022833"/>
    </source>
</evidence>
<dbReference type="GO" id="GO:0008270">
    <property type="term" value="F:zinc ion binding"/>
    <property type="evidence" value="ECO:0007669"/>
    <property type="project" value="UniProtKB-KW"/>
</dbReference>
<evidence type="ECO:0000256" key="6">
    <source>
        <dbReference type="ARBA" id="ARBA00022723"/>
    </source>
</evidence>
<keyword evidence="15" id="KW-0131">Cell cycle</keyword>
<proteinExistence type="inferred from homology"/>
<dbReference type="GO" id="GO:0005634">
    <property type="term" value="C:nucleus"/>
    <property type="evidence" value="ECO:0007669"/>
    <property type="project" value="UniProtKB-SubCell"/>
</dbReference>
<keyword evidence="8" id="KW-0863">Zinc-finger</keyword>
<dbReference type="Gene3D" id="3.40.50.300">
    <property type="entry name" value="P-loop containing nucleotide triphosphate hydrolases"/>
    <property type="match status" value="1"/>
</dbReference>
<keyword evidence="13" id="KW-0238">DNA-binding</keyword>
<dbReference type="SUPFAM" id="SSF52540">
    <property type="entry name" value="P-loop containing nucleoside triphosphate hydrolases"/>
    <property type="match status" value="1"/>
</dbReference>
<evidence type="ECO:0000256" key="8">
    <source>
        <dbReference type="ARBA" id="ARBA00022771"/>
    </source>
</evidence>
<feature type="compositionally biased region" description="Basic and acidic residues" evidence="16">
    <location>
        <begin position="41"/>
        <end position="55"/>
    </location>
</feature>
<dbReference type="Pfam" id="PF00493">
    <property type="entry name" value="MCM"/>
    <property type="match status" value="1"/>
</dbReference>
<keyword evidence="12" id="KW-0067">ATP-binding</keyword>
<evidence type="ECO:0000256" key="15">
    <source>
        <dbReference type="ARBA" id="ARBA00023306"/>
    </source>
</evidence>
<evidence type="ECO:0000256" key="16">
    <source>
        <dbReference type="SAM" id="MobiDB-lite"/>
    </source>
</evidence>
<dbReference type="GO" id="GO:0000727">
    <property type="term" value="P:double-strand break repair via break-induced replication"/>
    <property type="evidence" value="ECO:0007669"/>
    <property type="project" value="TreeGrafter"/>
</dbReference>
<keyword evidence="11" id="KW-0862">Zinc</keyword>
<reference evidence="18 19" key="1">
    <citation type="submission" date="2014-06" db="EMBL/GenBank/DDBJ databases">
        <authorList>
            <person name="Swart Estienne"/>
        </authorList>
    </citation>
    <scope>NUCLEOTIDE SEQUENCE [LARGE SCALE GENOMIC DNA]</scope>
    <source>
        <strain evidence="18 19">130c</strain>
    </source>
</reference>
<feature type="domain" description="MCM C-terminal AAA(+) ATPase" evidence="17">
    <location>
        <begin position="487"/>
        <end position="693"/>
    </location>
</feature>
<dbReference type="InterPro" id="IPR041562">
    <property type="entry name" value="MCM_lid"/>
</dbReference>
<dbReference type="PROSITE" id="PS00847">
    <property type="entry name" value="MCM_1"/>
    <property type="match status" value="1"/>
</dbReference>
<dbReference type="FunCoup" id="A0A078BEG2">
    <property type="interactions" value="512"/>
</dbReference>
<dbReference type="Pfam" id="PF17855">
    <property type="entry name" value="MCM_lid"/>
    <property type="match status" value="1"/>
</dbReference>
<evidence type="ECO:0000256" key="4">
    <source>
        <dbReference type="ARBA" id="ARBA00018925"/>
    </source>
</evidence>
<evidence type="ECO:0000256" key="12">
    <source>
        <dbReference type="ARBA" id="ARBA00022840"/>
    </source>
</evidence>
<dbReference type="Pfam" id="PF14551">
    <property type="entry name" value="MCM_N"/>
    <property type="match status" value="1"/>
</dbReference>
<keyword evidence="5" id="KW-0235">DNA replication</keyword>
<evidence type="ECO:0000256" key="14">
    <source>
        <dbReference type="ARBA" id="ARBA00023242"/>
    </source>
</evidence>
<dbReference type="Gene3D" id="2.40.50.140">
    <property type="entry name" value="Nucleic acid-binding proteins"/>
    <property type="match status" value="1"/>
</dbReference>
<keyword evidence="10" id="KW-0347">Helicase</keyword>
<keyword evidence="14" id="KW-0539">Nucleus</keyword>
<dbReference type="InterPro" id="IPR033762">
    <property type="entry name" value="MCM_OB"/>
</dbReference>
<dbReference type="GO" id="GO:0043138">
    <property type="term" value="F:3'-5' DNA helicase activity"/>
    <property type="evidence" value="ECO:0007669"/>
    <property type="project" value="TreeGrafter"/>
</dbReference>
<keyword evidence="6" id="KW-0479">Metal-binding</keyword>
<comment type="subcellular location">
    <subcellularLocation>
        <location evidence="1">Nucleus</location>
    </subcellularLocation>
</comment>
<evidence type="ECO:0000256" key="3">
    <source>
        <dbReference type="ARBA" id="ARBA00012551"/>
    </source>
</evidence>
<feature type="compositionally biased region" description="Acidic residues" evidence="16">
    <location>
        <begin position="104"/>
        <end position="114"/>
    </location>
</feature>
<dbReference type="PROSITE" id="PS50051">
    <property type="entry name" value="MCM_2"/>
    <property type="match status" value="1"/>
</dbReference>
<evidence type="ECO:0000256" key="7">
    <source>
        <dbReference type="ARBA" id="ARBA00022741"/>
    </source>
</evidence>
<feature type="compositionally biased region" description="Acidic residues" evidence="16">
    <location>
        <begin position="56"/>
        <end position="68"/>
    </location>
</feature>
<sequence length="943" mass="109066">MSDSQRHSKKRKFNEVSNDLKKDEELLFGYLTLQQSNNEYRSGDKEEGDYEHVDEAMEDDNDVYEEDDRERHGIVESEDDGEDLLENMEQDYERKDELDRYEADGIDDEDQEELDYNDRREVDRKLAEEARYKQRNKSRIPGAFMDDENEFSEEDELQRQIRLERMKQLRQDREMDYNQDVNMQDVLDYEDVKGKLSAWVQRPEVTRWIRKVFAHFLRTFNDENQQNVHEQKINEMCSNNKQSLEINFTHLSQKYPTLAIWLAEEPALILPIFNIVAYDITLELFPEYNKIHKVIYVRIGGLPVEDKLRDLRQIHLSALIKIRGVVTKRTNIMPELTQMFFKCNCGDIKGPIFHNTYVEAKSYLGQCVMCQANGPYTLDETKTIYRNYQKMTLQETPGTVPPGRVPRQKEVYVLQDLVDSARPGDEVEVTGIFVNRFEYMANLKHGFPVFTTIIEANNIKRQGDEEIYDLTDEDKQQIIQLSKSSNIGKKIIDSIAPSIYGHKYVKKALALCMFGGEAKDIGGKHRIRGDINCLLLGDPGTAKSQFLKYVEQVFHRCVYTTGKGASAVGLTAGVHKDPISGEWTLEGGALVLADKGVCLIDEFDKMNDSDRTSIHEAMEQQSISISKAGIVTSLQARCTVIAAANPIKGTYNNALNFVDNVDLTDPILSRFDILTVIKDEVNEEADDALATFVINSHIKSHPEVQRDLKIGAENEAEAEPEEIERREATKEWLQRNLLDDNRILSQVNEETITQDLLKKYIMYARKYVHPKLNEIDKDKVTQFYADIRRESTIVGGIPIAVRHIESVLRMSEAHAKMHLRDYVRSDDIDQAIEMLLESFLQSQKLSVARQLGKKFEQYKSKKSDPNQLLVHLLKKMVNDRAIYEKFIKGIEEVEKIEVKIPIEQFEHEARDFSNHNLTDFYKSGLFSKDYKVDGRFIQSTLKL</sequence>
<dbReference type="OrthoDB" id="844at2759"/>
<dbReference type="Gene3D" id="3.30.1640.10">
    <property type="entry name" value="mini-chromosome maintenance (MCM) complex, chain A, domain 1"/>
    <property type="match status" value="1"/>
</dbReference>
<feature type="region of interest" description="Disordered" evidence="16">
    <location>
        <begin position="36"/>
        <end position="114"/>
    </location>
</feature>
<name>A0A078BEG2_STYLE</name>
<dbReference type="InterPro" id="IPR027925">
    <property type="entry name" value="MCM_N"/>
</dbReference>
<protein>
    <recommendedName>
        <fullName evidence="4">DNA replication licensing factor MCM2</fullName>
        <ecNumber evidence="3">3.6.4.12</ecNumber>
    </recommendedName>
</protein>
<dbReference type="GO" id="GO:0017116">
    <property type="term" value="F:single-stranded DNA helicase activity"/>
    <property type="evidence" value="ECO:0007669"/>
    <property type="project" value="TreeGrafter"/>
</dbReference>
<dbReference type="SMART" id="SM00350">
    <property type="entry name" value="MCM"/>
    <property type="match status" value="1"/>
</dbReference>
<dbReference type="GO" id="GO:0003697">
    <property type="term" value="F:single-stranded DNA binding"/>
    <property type="evidence" value="ECO:0007669"/>
    <property type="project" value="TreeGrafter"/>
</dbReference>
<gene>
    <name evidence="18" type="primary">Contig1044.g1137</name>
    <name evidence="18" type="ORF">STYLEM_20698</name>
</gene>
<dbReference type="InParanoid" id="A0A078BEG2"/>
<dbReference type="OMA" id="TYERVTT"/>
<dbReference type="Pfam" id="PF23669">
    <property type="entry name" value="WHD_MCM2"/>
    <property type="match status" value="1"/>
</dbReference>
<feature type="compositionally biased region" description="Basic and acidic residues" evidence="16">
    <location>
        <begin position="91"/>
        <end position="103"/>
    </location>
</feature>
<dbReference type="Pfam" id="PF17207">
    <property type="entry name" value="MCM_OB"/>
    <property type="match status" value="1"/>
</dbReference>
<dbReference type="InterPro" id="IPR031327">
    <property type="entry name" value="MCM"/>
</dbReference>
<dbReference type="InterPro" id="IPR008045">
    <property type="entry name" value="MCM2"/>
</dbReference>
<organism evidence="18 19">
    <name type="scientific">Stylonychia lemnae</name>
    <name type="common">Ciliate</name>
    <dbReference type="NCBI Taxonomy" id="5949"/>
    <lineage>
        <taxon>Eukaryota</taxon>
        <taxon>Sar</taxon>
        <taxon>Alveolata</taxon>
        <taxon>Ciliophora</taxon>
        <taxon>Intramacronucleata</taxon>
        <taxon>Spirotrichea</taxon>
        <taxon>Stichotrichia</taxon>
        <taxon>Sporadotrichida</taxon>
        <taxon>Oxytrichidae</taxon>
        <taxon>Stylonychinae</taxon>
        <taxon>Stylonychia</taxon>
    </lineage>
</organism>
<dbReference type="PRINTS" id="PR01658">
    <property type="entry name" value="MCMPROTEIN2"/>
</dbReference>
<dbReference type="GO" id="GO:0005524">
    <property type="term" value="F:ATP binding"/>
    <property type="evidence" value="ECO:0007669"/>
    <property type="project" value="UniProtKB-KW"/>
</dbReference>